<organism evidence="2 3">
    <name type="scientific">Phocaeicola vulgatus</name>
    <name type="common">Bacteroides vulgatus</name>
    <dbReference type="NCBI Taxonomy" id="821"/>
    <lineage>
        <taxon>Bacteria</taxon>
        <taxon>Pseudomonadati</taxon>
        <taxon>Bacteroidota</taxon>
        <taxon>Bacteroidia</taxon>
        <taxon>Bacteroidales</taxon>
        <taxon>Bacteroidaceae</taxon>
        <taxon>Phocaeicola</taxon>
    </lineage>
</organism>
<dbReference type="InterPro" id="IPR014284">
    <property type="entry name" value="RNA_pol_sigma-70_dom"/>
</dbReference>
<dbReference type="NCBIfam" id="TIGR02937">
    <property type="entry name" value="sigma70-ECF"/>
    <property type="match status" value="1"/>
</dbReference>
<feature type="domain" description="RNA polymerase sigma factor 70 region 4 type 2" evidence="1">
    <location>
        <begin position="124"/>
        <end position="177"/>
    </location>
</feature>
<dbReference type="EMBL" id="WCXA01000011">
    <property type="protein sequence ID" value="KAB3863673.1"/>
    <property type="molecule type" value="Genomic_DNA"/>
</dbReference>
<dbReference type="Pfam" id="PF08281">
    <property type="entry name" value="Sigma70_r4_2"/>
    <property type="match status" value="1"/>
</dbReference>
<dbReference type="Proteomes" id="UP000470332">
    <property type="component" value="Unassembled WGS sequence"/>
</dbReference>
<dbReference type="InterPro" id="IPR036388">
    <property type="entry name" value="WH-like_DNA-bd_sf"/>
</dbReference>
<name>A0A7J5G877_PHOVU</name>
<dbReference type="CDD" id="cd06171">
    <property type="entry name" value="Sigma70_r4"/>
    <property type="match status" value="1"/>
</dbReference>
<protein>
    <submittedName>
        <fullName evidence="2">Sigma-70 family RNA polymerase sigma factor</fullName>
    </submittedName>
</protein>
<gene>
    <name evidence="2" type="ORF">GAS37_06940</name>
</gene>
<dbReference type="GO" id="GO:0003677">
    <property type="term" value="F:DNA binding"/>
    <property type="evidence" value="ECO:0007669"/>
    <property type="project" value="InterPro"/>
</dbReference>
<evidence type="ECO:0000313" key="3">
    <source>
        <dbReference type="Proteomes" id="UP000470332"/>
    </source>
</evidence>
<comment type="caution">
    <text evidence="2">The sequence shown here is derived from an EMBL/GenBank/DDBJ whole genome shotgun (WGS) entry which is preliminary data.</text>
</comment>
<dbReference type="InterPro" id="IPR013324">
    <property type="entry name" value="RNA_pol_sigma_r3/r4-like"/>
</dbReference>
<dbReference type="SUPFAM" id="SSF88659">
    <property type="entry name" value="Sigma3 and sigma4 domains of RNA polymerase sigma factors"/>
    <property type="match status" value="1"/>
</dbReference>
<proteinExistence type="predicted"/>
<dbReference type="GO" id="GO:0016987">
    <property type="term" value="F:sigma factor activity"/>
    <property type="evidence" value="ECO:0007669"/>
    <property type="project" value="InterPro"/>
</dbReference>
<sequence length="183" mass="21416">MEGFDKLTDKEIVNGIIHNNPEIIEYFFFEKCSGLLLYIVDSVFGGKIDKQEVLNELFLYLVTDNWKKLRSFNFQSTLLTWLSVVSIRFFIKKRDSLIENESSEALIKESRPEFISQFSCIDRLNLELALNKMPNPRYRKAIILLDMQDKEYEEVAVELGVNVSNLYNLHRRALAQLKVILTN</sequence>
<evidence type="ECO:0000313" key="2">
    <source>
        <dbReference type="EMBL" id="KAB3863673.1"/>
    </source>
</evidence>
<accession>A0A7J5G877</accession>
<evidence type="ECO:0000259" key="1">
    <source>
        <dbReference type="Pfam" id="PF08281"/>
    </source>
</evidence>
<dbReference type="GO" id="GO:0006352">
    <property type="term" value="P:DNA-templated transcription initiation"/>
    <property type="evidence" value="ECO:0007669"/>
    <property type="project" value="InterPro"/>
</dbReference>
<reference evidence="2 3" key="1">
    <citation type="journal article" date="2019" name="Nat. Med.">
        <title>A library of human gut bacterial isolates paired with longitudinal multiomics data enables mechanistic microbiome research.</title>
        <authorList>
            <person name="Poyet M."/>
            <person name="Groussin M."/>
            <person name="Gibbons S.M."/>
            <person name="Avila-Pacheco J."/>
            <person name="Jiang X."/>
            <person name="Kearney S.M."/>
            <person name="Perrotta A.R."/>
            <person name="Berdy B."/>
            <person name="Zhao S."/>
            <person name="Lieberman T.D."/>
            <person name="Swanson P.K."/>
            <person name="Smith M."/>
            <person name="Roesemann S."/>
            <person name="Alexander J.E."/>
            <person name="Rich S.A."/>
            <person name="Livny J."/>
            <person name="Vlamakis H."/>
            <person name="Clish C."/>
            <person name="Bullock K."/>
            <person name="Deik A."/>
            <person name="Scott J."/>
            <person name="Pierce K.A."/>
            <person name="Xavier R.J."/>
            <person name="Alm E.J."/>
        </authorList>
    </citation>
    <scope>NUCLEOTIDE SEQUENCE [LARGE SCALE GENOMIC DNA]</scope>
    <source>
        <strain evidence="2 3">BIOML-A9</strain>
    </source>
</reference>
<dbReference type="InterPro" id="IPR013249">
    <property type="entry name" value="RNA_pol_sigma70_r4_t2"/>
</dbReference>
<dbReference type="Gene3D" id="1.10.10.10">
    <property type="entry name" value="Winged helix-like DNA-binding domain superfamily/Winged helix DNA-binding domain"/>
    <property type="match status" value="1"/>
</dbReference>
<dbReference type="AlphaFoldDB" id="A0A7J5G877"/>